<dbReference type="InterPro" id="IPR003423">
    <property type="entry name" value="OMP_efflux"/>
</dbReference>
<evidence type="ECO:0000256" key="2">
    <source>
        <dbReference type="ARBA" id="ARBA00007613"/>
    </source>
</evidence>
<protein>
    <submittedName>
        <fullName evidence="11">NodT family efflux transporter outer membrane factor (OMF) lipoprotein</fullName>
    </submittedName>
</protein>
<gene>
    <name evidence="11" type="ORF">HNR75_000742</name>
</gene>
<feature type="signal peptide" evidence="10">
    <location>
        <begin position="1"/>
        <end position="20"/>
    </location>
</feature>
<evidence type="ECO:0000256" key="7">
    <source>
        <dbReference type="ARBA" id="ARBA00023139"/>
    </source>
</evidence>
<evidence type="ECO:0000256" key="6">
    <source>
        <dbReference type="ARBA" id="ARBA00023136"/>
    </source>
</evidence>
<evidence type="ECO:0000313" key="11">
    <source>
        <dbReference type="EMBL" id="MBB6054870.1"/>
    </source>
</evidence>
<comment type="caution">
    <text evidence="11">The sequence shown here is derived from an EMBL/GenBank/DDBJ whole genome shotgun (WGS) entry which is preliminary data.</text>
</comment>
<dbReference type="Gene3D" id="1.20.1600.10">
    <property type="entry name" value="Outer membrane efflux proteins (OEP)"/>
    <property type="match status" value="1"/>
</dbReference>
<comment type="subcellular location">
    <subcellularLocation>
        <location evidence="10">Cell outer membrane</location>
        <topology evidence="10">Lipid-anchor</topology>
    </subcellularLocation>
    <subcellularLocation>
        <location evidence="1">Membrane</location>
    </subcellularLocation>
</comment>
<sequence length="483" mass="52602">MRPYFLLSSFTAAILLSGCAAPDDIRPQNTLADTVILNHSQSLNTGTLSPANWPQQDWWNSFGDQNLNALITEALKNSPDTQLAAARLNQANAQVAAADSRFDPTLSADASLQRALLSRLEDPQGEGNRYSTTRSLGLTFNYSFDLWGGKRAAWEASVNNLKAAEIDQQAARIALSTSITQTYVQLANAYALEDLAKKDLERNQGIADITERLLKNGLTSEDRLYAAQSGAASAKQSLKQHSLTVAQLKNALAALTGTGPDRAQSIPRPAIFVQADFRLPKNLPASLLSHRPDITAARWRAEAAGKQIDAAKTRFYPDFNLTAMAGFKSVLGDAVFADVSRSWNVTPAISLPIFTSDLKADLMSKTADYDAAVAQYNKTLITALNDVSDNVLSLQSMEQQLLDARESMDLAEKSYQITEKRYQAGMGSQLEVLMAEQQLLQAESAFTTLKNQQQTTQVRLIQSLGGGFSDQQQTTSANNKQNS</sequence>
<evidence type="ECO:0000256" key="1">
    <source>
        <dbReference type="ARBA" id="ARBA00004370"/>
    </source>
</evidence>
<evidence type="ECO:0000256" key="4">
    <source>
        <dbReference type="ARBA" id="ARBA00022692"/>
    </source>
</evidence>
<dbReference type="RefSeq" id="WP_188025669.1">
    <property type="nucleotide sequence ID" value="NZ_JACHGR010000002.1"/>
</dbReference>
<dbReference type="GO" id="GO:0015562">
    <property type="term" value="F:efflux transmembrane transporter activity"/>
    <property type="evidence" value="ECO:0007669"/>
    <property type="project" value="InterPro"/>
</dbReference>
<dbReference type="InterPro" id="IPR010131">
    <property type="entry name" value="MdtP/NodT-like"/>
</dbReference>
<accession>A0A841GJ40</accession>
<dbReference type="EMBL" id="JACHGR010000002">
    <property type="protein sequence ID" value="MBB6054870.1"/>
    <property type="molecule type" value="Genomic_DNA"/>
</dbReference>
<dbReference type="Pfam" id="PF02321">
    <property type="entry name" value="OEP"/>
    <property type="match status" value="2"/>
</dbReference>
<feature type="chain" id="PRO_5033099855" evidence="10">
    <location>
        <begin position="21"/>
        <end position="483"/>
    </location>
</feature>
<name>A0A841GJ40_9GAMM</name>
<proteinExistence type="inferred from homology"/>
<evidence type="ECO:0000256" key="5">
    <source>
        <dbReference type="ARBA" id="ARBA00022729"/>
    </source>
</evidence>
<keyword evidence="8 10" id="KW-0449">Lipoprotein</keyword>
<evidence type="ECO:0000256" key="9">
    <source>
        <dbReference type="ARBA" id="ARBA00037313"/>
    </source>
</evidence>
<organism evidence="11 12">
    <name type="scientific">Tolumonas osonensis</name>
    <dbReference type="NCBI Taxonomy" id="675874"/>
    <lineage>
        <taxon>Bacteria</taxon>
        <taxon>Pseudomonadati</taxon>
        <taxon>Pseudomonadota</taxon>
        <taxon>Gammaproteobacteria</taxon>
        <taxon>Aeromonadales</taxon>
        <taxon>Aeromonadaceae</taxon>
        <taxon>Tolumonas</taxon>
    </lineage>
</organism>
<keyword evidence="6 10" id="KW-0472">Membrane</keyword>
<dbReference type="PROSITE" id="PS51257">
    <property type="entry name" value="PROKAR_LIPOPROTEIN"/>
    <property type="match status" value="1"/>
</dbReference>
<evidence type="ECO:0000256" key="3">
    <source>
        <dbReference type="ARBA" id="ARBA00022452"/>
    </source>
</evidence>
<dbReference type="SUPFAM" id="SSF56954">
    <property type="entry name" value="Outer membrane efflux proteins (OEP)"/>
    <property type="match status" value="1"/>
</dbReference>
<evidence type="ECO:0000313" key="12">
    <source>
        <dbReference type="Proteomes" id="UP000585721"/>
    </source>
</evidence>
<keyword evidence="4 10" id="KW-0812">Transmembrane</keyword>
<evidence type="ECO:0000256" key="8">
    <source>
        <dbReference type="ARBA" id="ARBA00023288"/>
    </source>
</evidence>
<keyword evidence="7 10" id="KW-0564">Palmitate</keyword>
<reference evidence="11 12" key="1">
    <citation type="submission" date="2020-08" db="EMBL/GenBank/DDBJ databases">
        <title>Genomic Encyclopedia of Type Strains, Phase IV (KMG-IV): sequencing the most valuable type-strain genomes for metagenomic binning, comparative biology and taxonomic classification.</title>
        <authorList>
            <person name="Goeker M."/>
        </authorList>
    </citation>
    <scope>NUCLEOTIDE SEQUENCE [LARGE SCALE GENOMIC DNA]</scope>
    <source>
        <strain evidence="11 12">DSM 22975</strain>
    </source>
</reference>
<keyword evidence="3 10" id="KW-1134">Transmembrane beta strand</keyword>
<dbReference type="PANTHER" id="PTHR30203">
    <property type="entry name" value="OUTER MEMBRANE CATION EFFLUX PROTEIN"/>
    <property type="match status" value="1"/>
</dbReference>
<evidence type="ECO:0000256" key="10">
    <source>
        <dbReference type="RuleBase" id="RU362097"/>
    </source>
</evidence>
<dbReference type="NCBIfam" id="TIGR01845">
    <property type="entry name" value="outer_NodT"/>
    <property type="match status" value="1"/>
</dbReference>
<dbReference type="AlphaFoldDB" id="A0A841GJ40"/>
<dbReference type="PANTHER" id="PTHR30203:SF20">
    <property type="entry name" value="MULTIDRUG RESISTANCE OUTER MEMBRANE PROTEIN MDTP-RELATED"/>
    <property type="match status" value="1"/>
</dbReference>
<comment type="similarity">
    <text evidence="2 10">Belongs to the outer membrane factor (OMF) (TC 1.B.17) family.</text>
</comment>
<keyword evidence="5 10" id="KW-0732">Signal</keyword>
<dbReference type="Gene3D" id="2.20.200.10">
    <property type="entry name" value="Outer membrane efflux proteins (OEP)"/>
    <property type="match status" value="1"/>
</dbReference>
<keyword evidence="12" id="KW-1185">Reference proteome</keyword>
<dbReference type="Proteomes" id="UP000585721">
    <property type="component" value="Unassembled WGS sequence"/>
</dbReference>
<comment type="function">
    <text evidence="9">Could be involved in resistance to puromycin, acriflavine and tetraphenylarsonium chloride.</text>
</comment>
<dbReference type="GO" id="GO:0009279">
    <property type="term" value="C:cell outer membrane"/>
    <property type="evidence" value="ECO:0007669"/>
    <property type="project" value="UniProtKB-SubCell"/>
</dbReference>